<evidence type="ECO:0000313" key="7">
    <source>
        <dbReference type="EMBL" id="KAK3093294.1"/>
    </source>
</evidence>
<evidence type="ECO:0000256" key="5">
    <source>
        <dbReference type="ARBA" id="ARBA00045227"/>
    </source>
</evidence>
<dbReference type="InterPro" id="IPR006840">
    <property type="entry name" value="ChaC"/>
</dbReference>
<evidence type="ECO:0000256" key="3">
    <source>
        <dbReference type="ARBA" id="ARBA00023239"/>
    </source>
</evidence>
<dbReference type="InterPro" id="IPR036568">
    <property type="entry name" value="GGCT-like_sf"/>
</dbReference>
<reference evidence="7" key="1">
    <citation type="submission" date="2019-08" db="EMBL/GenBank/DDBJ databases">
        <title>The improved chromosome-level genome for the pearl oyster Pinctada fucata martensii using PacBio sequencing and Hi-C.</title>
        <authorList>
            <person name="Zheng Z."/>
        </authorList>
    </citation>
    <scope>NUCLEOTIDE SEQUENCE</scope>
    <source>
        <strain evidence="7">ZZ-2019</strain>
        <tissue evidence="7">Adductor muscle</tissue>
    </source>
</reference>
<dbReference type="EC" id="4.3.2.7" evidence="2"/>
<dbReference type="PANTHER" id="PTHR12192">
    <property type="entry name" value="CATION TRANSPORT PROTEIN CHAC-RELATED"/>
    <property type="match status" value="1"/>
</dbReference>
<accession>A0AA89BRZ3</accession>
<organism evidence="7 8">
    <name type="scientific">Pinctada imbricata</name>
    <name type="common">Atlantic pearl-oyster</name>
    <name type="synonym">Pinctada martensii</name>
    <dbReference type="NCBI Taxonomy" id="66713"/>
    <lineage>
        <taxon>Eukaryota</taxon>
        <taxon>Metazoa</taxon>
        <taxon>Spiralia</taxon>
        <taxon>Lophotrochozoa</taxon>
        <taxon>Mollusca</taxon>
        <taxon>Bivalvia</taxon>
        <taxon>Autobranchia</taxon>
        <taxon>Pteriomorphia</taxon>
        <taxon>Pterioida</taxon>
        <taxon>Pterioidea</taxon>
        <taxon>Pteriidae</taxon>
        <taxon>Pinctada</taxon>
    </lineage>
</organism>
<dbReference type="GO" id="GO:0006751">
    <property type="term" value="P:glutathione catabolic process"/>
    <property type="evidence" value="ECO:0007669"/>
    <property type="project" value="InterPro"/>
</dbReference>
<evidence type="ECO:0000256" key="6">
    <source>
        <dbReference type="ARBA" id="ARBA00048073"/>
    </source>
</evidence>
<dbReference type="EMBL" id="VSWD01000009">
    <property type="protein sequence ID" value="KAK3093294.1"/>
    <property type="molecule type" value="Genomic_DNA"/>
</dbReference>
<comment type="function">
    <text evidence="5">Catalyzes the cleavage of glutathione into 5-oxo-L-proline and a Cys-Gly dipeptide. Acts specifically on glutathione, but not on other gamma-glutamyl peptides.</text>
</comment>
<dbReference type="Gene3D" id="3.10.490.10">
    <property type="entry name" value="Gamma-glutamyl cyclotransferase-like"/>
    <property type="match status" value="1"/>
</dbReference>
<dbReference type="Pfam" id="PF04752">
    <property type="entry name" value="ChaC"/>
    <property type="match status" value="1"/>
</dbReference>
<name>A0AA89BRZ3_PINIB</name>
<gene>
    <name evidence="7" type="ORF">FSP39_013733</name>
</gene>
<comment type="catalytic activity">
    <reaction evidence="6">
        <text>glutathione = L-cysteinylglycine + 5-oxo-L-proline</text>
        <dbReference type="Rhea" id="RHEA:47724"/>
        <dbReference type="ChEBI" id="CHEBI:57925"/>
        <dbReference type="ChEBI" id="CHEBI:58402"/>
        <dbReference type="ChEBI" id="CHEBI:61694"/>
        <dbReference type="EC" id="4.3.2.7"/>
    </reaction>
</comment>
<evidence type="ECO:0000256" key="4">
    <source>
        <dbReference type="ARBA" id="ARBA00043195"/>
    </source>
</evidence>
<protein>
    <recommendedName>
        <fullName evidence="2">glutathione-specific gamma-glutamylcyclotransferase</fullName>
        <ecNumber evidence="2">4.3.2.7</ecNumber>
    </recommendedName>
    <alternativeName>
        <fullName evidence="4">Cation transport regulator-like protein 2</fullName>
    </alternativeName>
</protein>
<evidence type="ECO:0000256" key="2">
    <source>
        <dbReference type="ARBA" id="ARBA00012344"/>
    </source>
</evidence>
<evidence type="ECO:0000313" key="8">
    <source>
        <dbReference type="Proteomes" id="UP001186944"/>
    </source>
</evidence>
<dbReference type="CDD" id="cd06661">
    <property type="entry name" value="GGCT_like"/>
    <property type="match status" value="1"/>
</dbReference>
<sequence>MWVFGYGSLIWKVDFPVERRLVGYIKGYKRRFWQGSTDHRGVPGKPGRVVTLIKSEDPEEQVWGVAYQIPSSEVDSVKAHLDYREKGGYSAANLTFYPDNDIQSSFDLTIYMASEENKNYLGPAPIEDIAKQVVSSVGPSGKNTDYILNLAKALRQVSPHVVDSHLFDLEREVLRLCNEYNNHTV</sequence>
<evidence type="ECO:0000256" key="1">
    <source>
        <dbReference type="ARBA" id="ARBA00009662"/>
    </source>
</evidence>
<dbReference type="SUPFAM" id="SSF110857">
    <property type="entry name" value="Gamma-glutamyl cyclotransferase-like"/>
    <property type="match status" value="1"/>
</dbReference>
<dbReference type="PANTHER" id="PTHR12192:SF2">
    <property type="entry name" value="GLUTATHIONE-SPECIFIC GAMMA-GLUTAMYLCYCLOTRANSFERASE 2"/>
    <property type="match status" value="1"/>
</dbReference>
<proteinExistence type="inferred from homology"/>
<keyword evidence="8" id="KW-1185">Reference proteome</keyword>
<dbReference type="FunFam" id="3.10.490.10:FF:000003">
    <property type="entry name" value="Gamma-glutamylcyclotransferase"/>
    <property type="match status" value="1"/>
</dbReference>
<dbReference type="GO" id="GO:0005737">
    <property type="term" value="C:cytoplasm"/>
    <property type="evidence" value="ECO:0007669"/>
    <property type="project" value="TreeGrafter"/>
</dbReference>
<dbReference type="InterPro" id="IPR013024">
    <property type="entry name" value="GGCT-like"/>
</dbReference>
<keyword evidence="3" id="KW-0456">Lyase</keyword>
<dbReference type="Proteomes" id="UP001186944">
    <property type="component" value="Unassembled WGS sequence"/>
</dbReference>
<comment type="caution">
    <text evidence="7">The sequence shown here is derived from an EMBL/GenBank/DDBJ whole genome shotgun (WGS) entry which is preliminary data.</text>
</comment>
<comment type="similarity">
    <text evidence="1">Belongs to the gamma-glutamylcyclotransferase family. ChaC subfamily.</text>
</comment>
<dbReference type="AlphaFoldDB" id="A0AA89BRZ3"/>
<dbReference type="GO" id="GO:0061928">
    <property type="term" value="F:glutathione specific gamma-glutamylcyclotransferase activity"/>
    <property type="evidence" value="ECO:0007669"/>
    <property type="project" value="UniProtKB-EC"/>
</dbReference>